<dbReference type="InterPro" id="IPR036322">
    <property type="entry name" value="WD40_repeat_dom_sf"/>
</dbReference>
<dbReference type="STRING" id="50990.A0A4Y7PZ27"/>
<feature type="repeat" description="WD" evidence="3">
    <location>
        <begin position="43"/>
        <end position="84"/>
    </location>
</feature>
<dbReference type="PROSITE" id="PS50082">
    <property type="entry name" value="WD_REPEATS_2"/>
    <property type="match status" value="3"/>
</dbReference>
<dbReference type="PANTHER" id="PTHR19848">
    <property type="entry name" value="WD40 REPEAT PROTEIN"/>
    <property type="match status" value="1"/>
</dbReference>
<feature type="repeat" description="WD" evidence="3">
    <location>
        <begin position="86"/>
        <end position="118"/>
    </location>
</feature>
<sequence>MQAAGIVTCVNFSSDGKNIASGSYPGTIQVWNVDTGAIKLNLLKEHTSEITSVAFSSSGRYIVSGSQDGTIQMWCTKTGTVMWSPLNGHTNVIKSVAFSPDDRYIASASNDETIRVWNADKDITSQLSNNLSNITHPASKSDTTFKCVVPSGISSGSFTDDSILQNGWIINSSSEYLFWVPPWNRPGLCWPRTKFVVGARSTKVDLSRFKCGTSWEQCRNPVN</sequence>
<dbReference type="Gene3D" id="2.130.10.10">
    <property type="entry name" value="YVTN repeat-like/Quinoprotein amine dehydrogenase"/>
    <property type="match status" value="2"/>
</dbReference>
<dbReference type="Pfam" id="PF00400">
    <property type="entry name" value="WD40"/>
    <property type="match status" value="3"/>
</dbReference>
<dbReference type="PROSITE" id="PS50294">
    <property type="entry name" value="WD_REPEATS_REGION"/>
    <property type="match status" value="3"/>
</dbReference>
<organism evidence="4 5">
    <name type="scientific">Rickenella mellea</name>
    <dbReference type="NCBI Taxonomy" id="50990"/>
    <lineage>
        <taxon>Eukaryota</taxon>
        <taxon>Fungi</taxon>
        <taxon>Dikarya</taxon>
        <taxon>Basidiomycota</taxon>
        <taxon>Agaricomycotina</taxon>
        <taxon>Agaricomycetes</taxon>
        <taxon>Hymenochaetales</taxon>
        <taxon>Rickenellaceae</taxon>
        <taxon>Rickenella</taxon>
    </lineage>
</organism>
<dbReference type="PRINTS" id="PR00320">
    <property type="entry name" value="GPROTEINBRPT"/>
</dbReference>
<evidence type="ECO:0000256" key="3">
    <source>
        <dbReference type="PROSITE-ProRule" id="PRU00221"/>
    </source>
</evidence>
<dbReference type="InterPro" id="IPR015943">
    <property type="entry name" value="WD40/YVTN_repeat-like_dom_sf"/>
</dbReference>
<dbReference type="OrthoDB" id="6262491at2759"/>
<feature type="repeat" description="WD" evidence="3">
    <location>
        <begin position="7"/>
        <end position="41"/>
    </location>
</feature>
<keyword evidence="5" id="KW-1185">Reference proteome</keyword>
<gene>
    <name evidence="4" type="ORF">BD410DRAFT_725329</name>
</gene>
<protein>
    <submittedName>
        <fullName evidence="4">WD40 repeat-like protein</fullName>
    </submittedName>
</protein>
<dbReference type="PANTHER" id="PTHR19848:SF8">
    <property type="entry name" value="F-BOX AND WD REPEAT DOMAIN CONTAINING 7"/>
    <property type="match status" value="1"/>
</dbReference>
<dbReference type="EMBL" id="ML170186">
    <property type="protein sequence ID" value="TDL20644.1"/>
    <property type="molecule type" value="Genomic_DNA"/>
</dbReference>
<dbReference type="InterPro" id="IPR001680">
    <property type="entry name" value="WD40_rpt"/>
</dbReference>
<evidence type="ECO:0000256" key="2">
    <source>
        <dbReference type="ARBA" id="ARBA00022737"/>
    </source>
</evidence>
<reference evidence="4 5" key="1">
    <citation type="submission" date="2018-06" db="EMBL/GenBank/DDBJ databases">
        <title>A transcriptomic atlas of mushroom development highlights an independent origin of complex multicellularity.</title>
        <authorList>
            <consortium name="DOE Joint Genome Institute"/>
            <person name="Krizsan K."/>
            <person name="Almasi E."/>
            <person name="Merenyi Z."/>
            <person name="Sahu N."/>
            <person name="Viragh M."/>
            <person name="Koszo T."/>
            <person name="Mondo S."/>
            <person name="Kiss B."/>
            <person name="Balint B."/>
            <person name="Kues U."/>
            <person name="Barry K."/>
            <person name="Hegedus J.C."/>
            <person name="Henrissat B."/>
            <person name="Johnson J."/>
            <person name="Lipzen A."/>
            <person name="Ohm R."/>
            <person name="Nagy I."/>
            <person name="Pangilinan J."/>
            <person name="Yan J."/>
            <person name="Xiong Y."/>
            <person name="Grigoriev I.V."/>
            <person name="Hibbett D.S."/>
            <person name="Nagy L.G."/>
        </authorList>
    </citation>
    <scope>NUCLEOTIDE SEQUENCE [LARGE SCALE GENOMIC DNA]</scope>
    <source>
        <strain evidence="4 5">SZMC22713</strain>
    </source>
</reference>
<evidence type="ECO:0000256" key="1">
    <source>
        <dbReference type="ARBA" id="ARBA00022574"/>
    </source>
</evidence>
<dbReference type="SUPFAM" id="SSF50978">
    <property type="entry name" value="WD40 repeat-like"/>
    <property type="match status" value="1"/>
</dbReference>
<accession>A0A4Y7PZ27</accession>
<dbReference type="VEuPathDB" id="FungiDB:BD410DRAFT_725329"/>
<keyword evidence="2" id="KW-0677">Repeat</keyword>
<name>A0A4Y7PZ27_9AGAM</name>
<keyword evidence="1 3" id="KW-0853">WD repeat</keyword>
<dbReference type="AlphaFoldDB" id="A0A4Y7PZ27"/>
<proteinExistence type="predicted"/>
<evidence type="ECO:0000313" key="5">
    <source>
        <dbReference type="Proteomes" id="UP000294933"/>
    </source>
</evidence>
<dbReference type="InterPro" id="IPR020472">
    <property type="entry name" value="WD40_PAC1"/>
</dbReference>
<dbReference type="Proteomes" id="UP000294933">
    <property type="component" value="Unassembled WGS sequence"/>
</dbReference>
<evidence type="ECO:0000313" key="4">
    <source>
        <dbReference type="EMBL" id="TDL20644.1"/>
    </source>
</evidence>
<dbReference type="SMART" id="SM00320">
    <property type="entry name" value="WD40"/>
    <property type="match status" value="3"/>
</dbReference>